<dbReference type="Proteomes" id="UP001165205">
    <property type="component" value="Unassembled WGS sequence"/>
</dbReference>
<proteinExistence type="predicted"/>
<reference evidence="1" key="1">
    <citation type="submission" date="2023-04" db="EMBL/GenBank/DDBJ databases">
        <title>Aspergillus oryzae NBRC 4228.</title>
        <authorList>
            <person name="Ichikawa N."/>
            <person name="Sato H."/>
            <person name="Tonouchi N."/>
        </authorList>
    </citation>
    <scope>NUCLEOTIDE SEQUENCE</scope>
    <source>
        <strain evidence="1">NBRC 4228</strain>
    </source>
</reference>
<dbReference type="EMBL" id="BSYA01000054">
    <property type="protein sequence ID" value="GMG29187.1"/>
    <property type="molecule type" value="Genomic_DNA"/>
</dbReference>
<protein>
    <submittedName>
        <fullName evidence="1">Unnamed protein product</fullName>
    </submittedName>
</protein>
<gene>
    <name evidence="1" type="ORF">Aory04_000547700</name>
</gene>
<name>A0AAN4YG35_ASPOZ</name>
<organism evidence="1 2">
    <name type="scientific">Aspergillus oryzae</name>
    <name type="common">Yellow koji mold</name>
    <dbReference type="NCBI Taxonomy" id="5062"/>
    <lineage>
        <taxon>Eukaryota</taxon>
        <taxon>Fungi</taxon>
        <taxon>Dikarya</taxon>
        <taxon>Ascomycota</taxon>
        <taxon>Pezizomycotina</taxon>
        <taxon>Eurotiomycetes</taxon>
        <taxon>Eurotiomycetidae</taxon>
        <taxon>Eurotiales</taxon>
        <taxon>Aspergillaceae</taxon>
        <taxon>Aspergillus</taxon>
        <taxon>Aspergillus subgen. Circumdati</taxon>
    </lineage>
</organism>
<sequence>MPSVVHNQYSSTNFLDSVLLQGALHAVDSSALHDMTCGNSHPDYVFRAGLFGLVSTPLELKVGGSGGFMF</sequence>
<comment type="caution">
    <text evidence="1">The sequence shown here is derived from an EMBL/GenBank/DDBJ whole genome shotgun (WGS) entry which is preliminary data.</text>
</comment>
<accession>A0AAN4YG35</accession>
<evidence type="ECO:0000313" key="1">
    <source>
        <dbReference type="EMBL" id="GMG29187.1"/>
    </source>
</evidence>
<dbReference type="AlphaFoldDB" id="A0AAN4YG35"/>
<evidence type="ECO:0000313" key="2">
    <source>
        <dbReference type="Proteomes" id="UP001165205"/>
    </source>
</evidence>